<name>A0A074VC58_AURM1</name>
<accession>A0A074VC58</accession>
<evidence type="ECO:0000313" key="2">
    <source>
        <dbReference type="Proteomes" id="UP000030672"/>
    </source>
</evidence>
<reference evidence="1 2" key="1">
    <citation type="journal article" date="2014" name="BMC Genomics">
        <title>Genome sequencing of four Aureobasidium pullulans varieties: biotechnological potential, stress tolerance, and description of new species.</title>
        <authorList>
            <person name="Gostin Ar C."/>
            <person name="Ohm R.A."/>
            <person name="Kogej T."/>
            <person name="Sonjak S."/>
            <person name="Turk M."/>
            <person name="Zajc J."/>
            <person name="Zalar P."/>
            <person name="Grube M."/>
            <person name="Sun H."/>
            <person name="Han J."/>
            <person name="Sharma A."/>
            <person name="Chiniquy J."/>
            <person name="Ngan C.Y."/>
            <person name="Lipzen A."/>
            <person name="Barry K."/>
            <person name="Grigoriev I.V."/>
            <person name="Gunde-Cimerman N."/>
        </authorList>
    </citation>
    <scope>NUCLEOTIDE SEQUENCE [LARGE SCALE GENOMIC DNA]</scope>
    <source>
        <strain evidence="1 2">CBS 110374</strain>
    </source>
</reference>
<dbReference type="GeneID" id="63916982"/>
<dbReference type="HOGENOM" id="CLU_195655_0_0_1"/>
<keyword evidence="2" id="KW-1185">Reference proteome</keyword>
<dbReference type="Proteomes" id="UP000030672">
    <property type="component" value="Unassembled WGS sequence"/>
</dbReference>
<dbReference type="RefSeq" id="XP_040875298.1">
    <property type="nucleotide sequence ID" value="XM_041023609.1"/>
</dbReference>
<proteinExistence type="predicted"/>
<protein>
    <recommendedName>
        <fullName evidence="3">F-box domain-containing protein</fullName>
    </recommendedName>
</protein>
<organism evidence="1 2">
    <name type="scientific">Aureobasidium melanogenum (strain CBS 110374)</name>
    <name type="common">Aureobasidium pullulans var. melanogenum</name>
    <dbReference type="NCBI Taxonomy" id="1043003"/>
    <lineage>
        <taxon>Eukaryota</taxon>
        <taxon>Fungi</taxon>
        <taxon>Dikarya</taxon>
        <taxon>Ascomycota</taxon>
        <taxon>Pezizomycotina</taxon>
        <taxon>Dothideomycetes</taxon>
        <taxon>Dothideomycetidae</taxon>
        <taxon>Dothideales</taxon>
        <taxon>Saccotheciaceae</taxon>
        <taxon>Aureobasidium</taxon>
    </lineage>
</organism>
<dbReference type="EMBL" id="KL584857">
    <property type="protein sequence ID" value="KEQ58275.1"/>
    <property type="molecule type" value="Genomic_DNA"/>
</dbReference>
<evidence type="ECO:0000313" key="1">
    <source>
        <dbReference type="EMBL" id="KEQ58275.1"/>
    </source>
</evidence>
<dbReference type="AlphaFoldDB" id="A0A074VC58"/>
<sequence length="81" mass="9166">MSHAPSTATLCSPTKLPLHLPNEVLQRIAQLTSDEDLPALRATPRVFRDETEDQFAHAFFTNVYYPATFEGLERLTKIAQH</sequence>
<feature type="non-terminal residue" evidence="1">
    <location>
        <position position="81"/>
    </location>
</feature>
<gene>
    <name evidence="1" type="ORF">M437DRAFT_59637</name>
</gene>
<evidence type="ECO:0008006" key="3">
    <source>
        <dbReference type="Google" id="ProtNLM"/>
    </source>
</evidence>